<dbReference type="Gene3D" id="3.40.50.740">
    <property type="match status" value="1"/>
</dbReference>
<dbReference type="PANTHER" id="PTHR43105">
    <property type="entry name" value="RESPIRATORY NITRATE REDUCTASE"/>
    <property type="match status" value="1"/>
</dbReference>
<feature type="domain" description="4Fe-4S Mo/W bis-MGD-type" evidence="6">
    <location>
        <begin position="13"/>
        <end position="68"/>
    </location>
</feature>
<accession>A0ABQ3V169</accession>
<dbReference type="Gene3D" id="2.20.25.90">
    <property type="entry name" value="ADC-like domains"/>
    <property type="match status" value="1"/>
</dbReference>
<keyword evidence="1" id="KW-0004">4Fe-4S</keyword>
<dbReference type="SUPFAM" id="SSF50692">
    <property type="entry name" value="ADC-like"/>
    <property type="match status" value="1"/>
</dbReference>
<evidence type="ECO:0000256" key="1">
    <source>
        <dbReference type="ARBA" id="ARBA00022485"/>
    </source>
</evidence>
<evidence type="ECO:0000313" key="7">
    <source>
        <dbReference type="EMBL" id="GHO58723.1"/>
    </source>
</evidence>
<dbReference type="SMART" id="SM00926">
    <property type="entry name" value="Molybdop_Fe4S4"/>
    <property type="match status" value="1"/>
</dbReference>
<dbReference type="InterPro" id="IPR009010">
    <property type="entry name" value="Asp_de-COase-like_dom_sf"/>
</dbReference>
<reference evidence="7 8" key="1">
    <citation type="journal article" date="2021" name="Int. J. Syst. Evol. Microbiol.">
        <title>Reticulibacter mediterranei gen. nov., sp. nov., within the new family Reticulibacteraceae fam. nov., and Ktedonospora formicarum gen. nov., sp. nov., Ktedonobacter robiniae sp. nov., Dictyobacter formicarum sp. nov. and Dictyobacter arantiisoli sp. nov., belonging to the class Ktedonobacteria.</title>
        <authorList>
            <person name="Yabe S."/>
            <person name="Zheng Y."/>
            <person name="Wang C.M."/>
            <person name="Sakai Y."/>
            <person name="Abe K."/>
            <person name="Yokota A."/>
            <person name="Donadio S."/>
            <person name="Cavaletti L."/>
            <person name="Monciardini P."/>
        </authorList>
    </citation>
    <scope>NUCLEOTIDE SEQUENCE [LARGE SCALE GENOMIC DNA]</scope>
    <source>
        <strain evidence="7 8">SOSP1-30</strain>
    </source>
</reference>
<dbReference type="Gene3D" id="2.40.40.20">
    <property type="match status" value="1"/>
</dbReference>
<evidence type="ECO:0000313" key="8">
    <source>
        <dbReference type="Proteomes" id="UP000654345"/>
    </source>
</evidence>
<organism evidence="7 8">
    <name type="scientific">Ktedonobacter robiniae</name>
    <dbReference type="NCBI Taxonomy" id="2778365"/>
    <lineage>
        <taxon>Bacteria</taxon>
        <taxon>Bacillati</taxon>
        <taxon>Chloroflexota</taxon>
        <taxon>Ktedonobacteria</taxon>
        <taxon>Ktedonobacterales</taxon>
        <taxon>Ktedonobacteraceae</taxon>
        <taxon>Ktedonobacter</taxon>
    </lineage>
</organism>
<feature type="region of interest" description="Disordered" evidence="5">
    <location>
        <begin position="343"/>
        <end position="365"/>
    </location>
</feature>
<gene>
    <name evidence="7" type="primary">nasA_3</name>
    <name evidence="7" type="ORF">KSB_71980</name>
</gene>
<dbReference type="EMBL" id="BNJG01000003">
    <property type="protein sequence ID" value="GHO58723.1"/>
    <property type="molecule type" value="Genomic_DNA"/>
</dbReference>
<evidence type="ECO:0000256" key="2">
    <source>
        <dbReference type="ARBA" id="ARBA00022723"/>
    </source>
</evidence>
<dbReference type="InterPro" id="IPR050123">
    <property type="entry name" value="Prok_molybdopt-oxidoreductase"/>
</dbReference>
<keyword evidence="4" id="KW-0411">Iron-sulfur</keyword>
<sequence length="707" mass="76870">MHNTAAPFVEKATEQIATHCPYCALQCGMLLSGPRDQVTVEGNEHFPVNNGSLCVKGWNAAELLNHPDRLRTPLLRDAQGGLVPASWEDALAHVAAAIQTTQKRYGRDAVGVFGSGSLTNEKAYLLGKFARVALGTSNIDYNGRYCMSSAAAASQAAFGLDRGLPFPLEDIPHAEVILLIGSNIAETMPPLMQYFEAQRQNGGKLIVIDPRASVTTRAAHLHLRLTPGSDAALAHGLLHILVREGLIDKAYIAERTEDFEQVKGRVASYWPELVERATGVPEGLFTQAAHLLGRARSAMILTARGSEQQSQGVSNTLAYINVALALGLPGRIYSGFGSITGQGNGQGGREHGQKADQLPGYRKISDPGARQHIAEVWGIDESELPGPGKSAYELLEGLGQEGGVRTLLVVGSNIVVSSPNALHIQERLKALDCLVVSDLFLSETAQLADVVLPSAQWAEEEGTMTNLEGRVIRRRRAFAPPPEVKTDVEMLCQLAELLGKGRYFAYGEPHQVFEELGRASARGSADYAGMSYEKIEARNGVFWPCPGEEHSGTPRLFQQTFHTPSGRARFHPVRHQSPAEVPDEEYPLYLTTGRVLAQYQSGTQTRRVARLRELAPAPFVEIHPTTARHYGLVQGACVRLTTRRGSICGTVKITSDIREDTLFVPFHWGGKDAVNRLTNPVLDSTSRMPEFKVCAVRIERASASSKT</sequence>
<dbReference type="CDD" id="cd00508">
    <property type="entry name" value="MopB_CT_Fdh-Nap-like"/>
    <property type="match status" value="1"/>
</dbReference>
<protein>
    <submittedName>
        <fullName evidence="7">Molybdopterin oxidoreductase</fullName>
    </submittedName>
</protein>
<keyword evidence="8" id="KW-1185">Reference proteome</keyword>
<keyword evidence="2" id="KW-0479">Metal-binding</keyword>
<dbReference type="InterPro" id="IPR006657">
    <property type="entry name" value="MoPterin_dinucl-bd_dom"/>
</dbReference>
<dbReference type="Proteomes" id="UP000654345">
    <property type="component" value="Unassembled WGS sequence"/>
</dbReference>
<dbReference type="RefSeq" id="WP_201374973.1">
    <property type="nucleotide sequence ID" value="NZ_BNJG01000003.1"/>
</dbReference>
<evidence type="ECO:0000256" key="5">
    <source>
        <dbReference type="SAM" id="MobiDB-lite"/>
    </source>
</evidence>
<dbReference type="Pfam" id="PF01568">
    <property type="entry name" value="Molydop_binding"/>
    <property type="match status" value="1"/>
</dbReference>
<evidence type="ECO:0000256" key="4">
    <source>
        <dbReference type="ARBA" id="ARBA00023014"/>
    </source>
</evidence>
<evidence type="ECO:0000259" key="6">
    <source>
        <dbReference type="PROSITE" id="PS51669"/>
    </source>
</evidence>
<dbReference type="PROSITE" id="PS51669">
    <property type="entry name" value="4FE4S_MOW_BIS_MGD"/>
    <property type="match status" value="1"/>
</dbReference>
<dbReference type="InterPro" id="IPR006656">
    <property type="entry name" value="Mopterin_OxRdtase"/>
</dbReference>
<dbReference type="SUPFAM" id="SSF53706">
    <property type="entry name" value="Formate dehydrogenase/DMSO reductase, domains 1-3"/>
    <property type="match status" value="1"/>
</dbReference>
<proteinExistence type="predicted"/>
<dbReference type="Pfam" id="PF04879">
    <property type="entry name" value="Molybdop_Fe4S4"/>
    <property type="match status" value="1"/>
</dbReference>
<keyword evidence="3" id="KW-0408">Iron</keyword>
<dbReference type="Gene3D" id="3.40.228.10">
    <property type="entry name" value="Dimethylsulfoxide Reductase, domain 2"/>
    <property type="match status" value="1"/>
</dbReference>
<comment type="caution">
    <text evidence="7">The sequence shown here is derived from an EMBL/GenBank/DDBJ whole genome shotgun (WGS) entry which is preliminary data.</text>
</comment>
<name>A0ABQ3V169_9CHLR</name>
<dbReference type="PANTHER" id="PTHR43105:SF10">
    <property type="entry name" value="NADH-QUINONE OXIDOREDUCTASE SUBUNIT G"/>
    <property type="match status" value="1"/>
</dbReference>
<dbReference type="Pfam" id="PF00384">
    <property type="entry name" value="Molybdopterin"/>
    <property type="match status" value="1"/>
</dbReference>
<evidence type="ECO:0000256" key="3">
    <source>
        <dbReference type="ARBA" id="ARBA00023004"/>
    </source>
</evidence>
<dbReference type="InterPro" id="IPR006963">
    <property type="entry name" value="Mopterin_OxRdtase_4Fe-4S_dom"/>
</dbReference>